<evidence type="ECO:0000313" key="6">
    <source>
        <dbReference type="Proteomes" id="UP001500665"/>
    </source>
</evidence>
<keyword evidence="2 4" id="KW-0472">Membrane</keyword>
<comment type="caution">
    <text evidence="5">The sequence shown here is derived from an EMBL/GenBank/DDBJ whole genome shotgun (WGS) entry which is preliminary data.</text>
</comment>
<feature type="region of interest" description="Disordered" evidence="3">
    <location>
        <begin position="1"/>
        <end position="62"/>
    </location>
</feature>
<evidence type="ECO:0008006" key="7">
    <source>
        <dbReference type="Google" id="ProtNLM"/>
    </source>
</evidence>
<evidence type="ECO:0000256" key="3">
    <source>
        <dbReference type="SAM" id="MobiDB-lite"/>
    </source>
</evidence>
<dbReference type="PANTHER" id="PTHR37042:SF4">
    <property type="entry name" value="OUTER MEMBRANE PROTEIN RV1973"/>
    <property type="match status" value="1"/>
</dbReference>
<keyword evidence="4" id="KW-1133">Transmembrane helix</keyword>
<keyword evidence="6" id="KW-1185">Reference proteome</keyword>
<evidence type="ECO:0000313" key="5">
    <source>
        <dbReference type="EMBL" id="GAA0942849.1"/>
    </source>
</evidence>
<comment type="subcellular location">
    <subcellularLocation>
        <location evidence="1">Membrane</location>
    </subcellularLocation>
</comment>
<dbReference type="EMBL" id="BAAAHH010000004">
    <property type="protein sequence ID" value="GAA0942849.1"/>
    <property type="molecule type" value="Genomic_DNA"/>
</dbReference>
<proteinExistence type="predicted"/>
<reference evidence="5 6" key="1">
    <citation type="journal article" date="2019" name="Int. J. Syst. Evol. Microbiol.">
        <title>The Global Catalogue of Microorganisms (GCM) 10K type strain sequencing project: providing services to taxonomists for standard genome sequencing and annotation.</title>
        <authorList>
            <consortium name="The Broad Institute Genomics Platform"/>
            <consortium name="The Broad Institute Genome Sequencing Center for Infectious Disease"/>
            <person name="Wu L."/>
            <person name="Ma J."/>
        </authorList>
    </citation>
    <scope>NUCLEOTIDE SEQUENCE [LARGE SCALE GENOMIC DNA]</scope>
    <source>
        <strain evidence="5 6">JCM 10696</strain>
    </source>
</reference>
<dbReference type="Proteomes" id="UP001500665">
    <property type="component" value="Unassembled WGS sequence"/>
</dbReference>
<evidence type="ECO:0000256" key="2">
    <source>
        <dbReference type="ARBA" id="ARBA00023136"/>
    </source>
</evidence>
<feature type="compositionally biased region" description="Basic and acidic residues" evidence="3">
    <location>
        <begin position="30"/>
        <end position="46"/>
    </location>
</feature>
<name>A0ABN1QHM9_9ACTN</name>
<feature type="compositionally biased region" description="Acidic residues" evidence="3">
    <location>
        <begin position="8"/>
        <end position="19"/>
    </location>
</feature>
<sequence>MTTKAEDVTEDVVSDDVAEEASAGTPAEDAPGKEALAEDAPGEKAPADSASEQKAPEDDTPVKEAAARFPLGRVLLVAAVVLVLIASTTTALVQWREASRLGDAARTEQLVRTRSAEFAQALLAYRHTDLDAARERIRSLSSTEFGRGYETAFDGLAEVIKKYEANAKATVRDIYVNEVDGQRAKTLIVLDTEVHSTAGVRRVLGTKLLLELLQEKGVWKVDSLTTLAPDDESLTNPDGTTEKPETEAPETP</sequence>
<keyword evidence="4" id="KW-0812">Transmembrane</keyword>
<dbReference type="PANTHER" id="PTHR37042">
    <property type="entry name" value="OUTER MEMBRANE PROTEIN RV1973"/>
    <property type="match status" value="1"/>
</dbReference>
<evidence type="ECO:0000256" key="4">
    <source>
        <dbReference type="SAM" id="Phobius"/>
    </source>
</evidence>
<evidence type="ECO:0000256" key="1">
    <source>
        <dbReference type="ARBA" id="ARBA00004370"/>
    </source>
</evidence>
<dbReference type="RefSeq" id="WP_344238043.1">
    <property type="nucleotide sequence ID" value="NZ_BAAAHH010000004.1"/>
</dbReference>
<feature type="region of interest" description="Disordered" evidence="3">
    <location>
        <begin position="227"/>
        <end position="252"/>
    </location>
</feature>
<feature type="transmembrane region" description="Helical" evidence="4">
    <location>
        <begin position="74"/>
        <end position="93"/>
    </location>
</feature>
<organism evidence="5 6">
    <name type="scientific">Actinocorallia libanotica</name>
    <dbReference type="NCBI Taxonomy" id="46162"/>
    <lineage>
        <taxon>Bacteria</taxon>
        <taxon>Bacillati</taxon>
        <taxon>Actinomycetota</taxon>
        <taxon>Actinomycetes</taxon>
        <taxon>Streptosporangiales</taxon>
        <taxon>Thermomonosporaceae</taxon>
        <taxon>Actinocorallia</taxon>
    </lineage>
</organism>
<accession>A0ABN1QHM9</accession>
<gene>
    <name evidence="5" type="ORF">GCM10009550_14350</name>
</gene>
<protein>
    <recommendedName>
        <fullName evidence="7">Mce-associated membrane protein</fullName>
    </recommendedName>
</protein>